<dbReference type="Pfam" id="PF21814">
    <property type="entry name" value="DUF6883"/>
    <property type="match status" value="1"/>
</dbReference>
<evidence type="ECO:0000313" key="2">
    <source>
        <dbReference type="EMBL" id="MFB2894127.1"/>
    </source>
</evidence>
<name>A0ABV4XR08_9CYAN</name>
<comment type="caution">
    <text evidence="2">The sequence shown here is derived from an EMBL/GenBank/DDBJ whole genome shotgun (WGS) entry which is preliminary data.</text>
</comment>
<protein>
    <submittedName>
        <fullName evidence="2">DUF6883 domain-containing protein</fullName>
    </submittedName>
</protein>
<reference evidence="2 3" key="1">
    <citation type="submission" date="2024-09" db="EMBL/GenBank/DDBJ databases">
        <title>Floridaenema gen nov. (Aerosakkonemataceae, Aerosakkonematales ord. nov., Cyanobacteria) from benthic tropical and subtropical fresh waters, with the description of four new species.</title>
        <authorList>
            <person name="Moretto J.A."/>
            <person name="Berthold D.E."/>
            <person name="Lefler F.W."/>
            <person name="Huang I.-S."/>
            <person name="Laughinghouse H. IV."/>
        </authorList>
    </citation>
    <scope>NUCLEOTIDE SEQUENCE [LARGE SCALE GENOMIC DNA]</scope>
    <source>
        <strain evidence="2 3">BLCC-F50</strain>
    </source>
</reference>
<feature type="domain" description="DUF6883" evidence="1">
    <location>
        <begin position="11"/>
        <end position="123"/>
    </location>
</feature>
<accession>A0ABV4XR08</accession>
<dbReference type="EMBL" id="JBHFNR010000099">
    <property type="protein sequence ID" value="MFB2894127.1"/>
    <property type="molecule type" value="Genomic_DNA"/>
</dbReference>
<dbReference type="InterPro" id="IPR049250">
    <property type="entry name" value="DUF6883"/>
</dbReference>
<evidence type="ECO:0000259" key="1">
    <source>
        <dbReference type="Pfam" id="PF21814"/>
    </source>
</evidence>
<keyword evidence="3" id="KW-1185">Reference proteome</keyword>
<organism evidence="2 3">
    <name type="scientific">Floridaenema flaviceps BLCC-F50</name>
    <dbReference type="NCBI Taxonomy" id="3153642"/>
    <lineage>
        <taxon>Bacteria</taxon>
        <taxon>Bacillati</taxon>
        <taxon>Cyanobacteriota</taxon>
        <taxon>Cyanophyceae</taxon>
        <taxon>Oscillatoriophycideae</taxon>
        <taxon>Aerosakkonematales</taxon>
        <taxon>Aerosakkonemataceae</taxon>
        <taxon>Floridanema</taxon>
        <taxon>Floridanema flaviceps</taxon>
    </lineage>
</organism>
<proteinExistence type="predicted"/>
<dbReference type="RefSeq" id="WP_413263775.1">
    <property type="nucleotide sequence ID" value="NZ_JBHFNR010000099.1"/>
</dbReference>
<dbReference type="Proteomes" id="UP001576784">
    <property type="component" value="Unassembled WGS sequence"/>
</dbReference>
<sequence length="129" mass="14454">MCQNWNPGDPLPRAQDAEIDPRKFAEYSMNPNNPKNKGKWMAFAAIGYDMESSQSRSAAAQDVINQLRQSLSNAPATEDQSSVFGVRFQVMVQIKGPNGGEGTLVTKWQIDNNRDIPRLITNWLKVSQE</sequence>
<gene>
    <name evidence="2" type="ORF">ACE1CI_14550</name>
</gene>
<evidence type="ECO:0000313" key="3">
    <source>
        <dbReference type="Proteomes" id="UP001576784"/>
    </source>
</evidence>